<keyword evidence="1" id="KW-0472">Membrane</keyword>
<protein>
    <submittedName>
        <fullName evidence="2">Uncharacterized protein</fullName>
    </submittedName>
</protein>
<sequence length="60" mass="7126">MEKRSVNLWLAALIGLFCCYYLWSFFVSSRYQALCNMTYWFATPAQVESCKEIKSELDNR</sequence>
<feature type="transmembrane region" description="Helical" evidence="1">
    <location>
        <begin position="6"/>
        <end position="27"/>
    </location>
</feature>
<name>A0A6B8KGN0_9HYPH</name>
<reference evidence="2 3" key="1">
    <citation type="submission" date="2019-11" db="EMBL/GenBank/DDBJ databases">
        <title>The genome sequence of Methylocystis heyeri.</title>
        <authorList>
            <person name="Oshkin I.Y."/>
            <person name="Miroshnikov K."/>
            <person name="Dedysh S.N."/>
        </authorList>
    </citation>
    <scope>NUCLEOTIDE SEQUENCE [LARGE SCALE GENOMIC DNA]</scope>
    <source>
        <strain evidence="2 3">H2</strain>
    </source>
</reference>
<evidence type="ECO:0000313" key="2">
    <source>
        <dbReference type="EMBL" id="QGM45633.1"/>
    </source>
</evidence>
<accession>A0A6B8KGN0</accession>
<organism evidence="2 3">
    <name type="scientific">Methylocystis heyeri</name>
    <dbReference type="NCBI Taxonomy" id="391905"/>
    <lineage>
        <taxon>Bacteria</taxon>
        <taxon>Pseudomonadati</taxon>
        <taxon>Pseudomonadota</taxon>
        <taxon>Alphaproteobacteria</taxon>
        <taxon>Hyphomicrobiales</taxon>
        <taxon>Methylocystaceae</taxon>
        <taxon>Methylocystis</taxon>
    </lineage>
</organism>
<evidence type="ECO:0000256" key="1">
    <source>
        <dbReference type="SAM" id="Phobius"/>
    </source>
</evidence>
<gene>
    <name evidence="2" type="ORF">H2LOC_007920</name>
</gene>
<keyword evidence="3" id="KW-1185">Reference proteome</keyword>
<proteinExistence type="predicted"/>
<dbReference type="OrthoDB" id="8451751at2"/>
<dbReference type="EMBL" id="CP046052">
    <property type="protein sequence ID" value="QGM45633.1"/>
    <property type="molecule type" value="Genomic_DNA"/>
</dbReference>
<dbReference type="Proteomes" id="UP000309061">
    <property type="component" value="Chromosome"/>
</dbReference>
<dbReference type="KEGG" id="mhey:H2LOC_007920"/>
<keyword evidence="1" id="KW-0812">Transmembrane</keyword>
<dbReference type="RefSeq" id="WP_136495906.1">
    <property type="nucleotide sequence ID" value="NZ_CP046052.1"/>
</dbReference>
<evidence type="ECO:0000313" key="3">
    <source>
        <dbReference type="Proteomes" id="UP000309061"/>
    </source>
</evidence>
<dbReference type="AlphaFoldDB" id="A0A6B8KGN0"/>
<keyword evidence="1" id="KW-1133">Transmembrane helix</keyword>